<comment type="caution">
    <text evidence="2">The sequence shown here is derived from an EMBL/GenBank/DDBJ whole genome shotgun (WGS) entry which is preliminary data.</text>
</comment>
<evidence type="ECO:0000313" key="2">
    <source>
        <dbReference type="EMBL" id="GKT37048.1"/>
    </source>
</evidence>
<feature type="transmembrane region" description="Helical" evidence="1">
    <location>
        <begin position="60"/>
        <end position="78"/>
    </location>
</feature>
<dbReference type="Proteomes" id="UP001057375">
    <property type="component" value="Unassembled WGS sequence"/>
</dbReference>
<name>A0ABQ5KZD9_9EUKA</name>
<keyword evidence="1" id="KW-0812">Transmembrane</keyword>
<dbReference type="EMBL" id="BQXS01011370">
    <property type="protein sequence ID" value="GKT37048.1"/>
    <property type="molecule type" value="Genomic_DNA"/>
</dbReference>
<organism evidence="2 3">
    <name type="scientific">Aduncisulcus paluster</name>
    <dbReference type="NCBI Taxonomy" id="2918883"/>
    <lineage>
        <taxon>Eukaryota</taxon>
        <taxon>Metamonada</taxon>
        <taxon>Carpediemonas-like organisms</taxon>
        <taxon>Aduncisulcus</taxon>
    </lineage>
</organism>
<protein>
    <submittedName>
        <fullName evidence="2">Uncharacterized protein</fullName>
    </submittedName>
</protein>
<gene>
    <name evidence="2" type="ORF">ADUPG1_009907</name>
</gene>
<feature type="transmembrane region" description="Helical" evidence="1">
    <location>
        <begin position="171"/>
        <end position="196"/>
    </location>
</feature>
<feature type="transmembrane region" description="Helical" evidence="1">
    <location>
        <begin position="203"/>
        <end position="230"/>
    </location>
</feature>
<proteinExistence type="predicted"/>
<keyword evidence="1" id="KW-1133">Transmembrane helix</keyword>
<evidence type="ECO:0000256" key="1">
    <source>
        <dbReference type="SAM" id="Phobius"/>
    </source>
</evidence>
<evidence type="ECO:0000313" key="3">
    <source>
        <dbReference type="Proteomes" id="UP001057375"/>
    </source>
</evidence>
<accession>A0ABQ5KZD9</accession>
<keyword evidence="3" id="KW-1185">Reference proteome</keyword>
<reference evidence="2" key="1">
    <citation type="submission" date="2022-03" db="EMBL/GenBank/DDBJ databases">
        <title>Draft genome sequence of Aduncisulcus paluster, a free-living microaerophilic Fornicata.</title>
        <authorList>
            <person name="Yuyama I."/>
            <person name="Kume K."/>
            <person name="Tamura T."/>
            <person name="Inagaki Y."/>
            <person name="Hashimoto T."/>
        </authorList>
    </citation>
    <scope>NUCLEOTIDE SEQUENCE</scope>
    <source>
        <strain evidence="2">NY0171</strain>
    </source>
</reference>
<keyword evidence="1" id="KW-0472">Membrane</keyword>
<sequence length="264" mass="30229">MDEPYSQSQFRPVKFSFLGDAFSFYFGNFFHIFVISLEYLIPIAIFVCLIYPLPDIIFHILNLLFEIFVLPIFTYAFFKNSYDLKTKGQATLNLFSDVAYFFVNNYIHNILFFIFYVLINLAGLLCLVVGVFFTMGTFSSGFVMRTTHPELSAGDIASRCWSAGEVHGNMWIAGLAIFLWAIAVLILSFLDLFALYSCYYGSFMFWVLIIVFILICLLTPCILMCIVLSYNVTSDPQTNNTLMAESDEIQSYNQNHIAESNQLV</sequence>
<feature type="transmembrane region" description="Helical" evidence="1">
    <location>
        <begin position="29"/>
        <end position="53"/>
    </location>
</feature>